<dbReference type="Pfam" id="PF01554">
    <property type="entry name" value="MatE"/>
    <property type="match status" value="2"/>
</dbReference>
<gene>
    <name evidence="11" type="ORF">DFP79_1621</name>
</gene>
<keyword evidence="7" id="KW-0406">Ion transport</keyword>
<proteinExistence type="predicted"/>
<feature type="transmembrane region" description="Helical" evidence="10">
    <location>
        <begin position="349"/>
        <end position="368"/>
    </location>
</feature>
<dbReference type="EMBL" id="SNXC01000011">
    <property type="protein sequence ID" value="TDO97989.1"/>
    <property type="molecule type" value="Genomic_DNA"/>
</dbReference>
<evidence type="ECO:0000256" key="8">
    <source>
        <dbReference type="ARBA" id="ARBA00023136"/>
    </source>
</evidence>
<organism evidence="11 12">
    <name type="scientific">Marinomonas balearica</name>
    <dbReference type="NCBI Taxonomy" id="491947"/>
    <lineage>
        <taxon>Bacteria</taxon>
        <taxon>Pseudomonadati</taxon>
        <taxon>Pseudomonadota</taxon>
        <taxon>Gammaproteobacteria</taxon>
        <taxon>Oceanospirillales</taxon>
        <taxon>Oceanospirillaceae</taxon>
        <taxon>Marinomonas</taxon>
    </lineage>
</organism>
<dbReference type="NCBIfam" id="TIGR00797">
    <property type="entry name" value="matE"/>
    <property type="match status" value="1"/>
</dbReference>
<comment type="caution">
    <text evidence="11">The sequence shown here is derived from an EMBL/GenBank/DDBJ whole genome shotgun (WGS) entry which is preliminary data.</text>
</comment>
<feature type="transmembrane region" description="Helical" evidence="10">
    <location>
        <begin position="163"/>
        <end position="185"/>
    </location>
</feature>
<evidence type="ECO:0000256" key="5">
    <source>
        <dbReference type="ARBA" id="ARBA00022692"/>
    </source>
</evidence>
<keyword evidence="4" id="KW-1003">Cell membrane</keyword>
<evidence type="ECO:0000256" key="4">
    <source>
        <dbReference type="ARBA" id="ARBA00022475"/>
    </source>
</evidence>
<keyword evidence="3" id="KW-0050">Antiport</keyword>
<dbReference type="RefSeq" id="WP_133503402.1">
    <property type="nucleotide sequence ID" value="NZ_SNXC01000011.1"/>
</dbReference>
<evidence type="ECO:0000256" key="7">
    <source>
        <dbReference type="ARBA" id="ARBA00023065"/>
    </source>
</evidence>
<keyword evidence="2" id="KW-0813">Transport</keyword>
<reference evidence="11 12" key="1">
    <citation type="submission" date="2019-03" db="EMBL/GenBank/DDBJ databases">
        <title>Genomic Encyclopedia of Type Strains, Phase III (KMG-III): the genomes of soil and plant-associated and newly described type strains.</title>
        <authorList>
            <person name="Whitman W."/>
        </authorList>
    </citation>
    <scope>NUCLEOTIDE SEQUENCE [LARGE SCALE GENOMIC DNA]</scope>
    <source>
        <strain evidence="11 12">CECT 7378</strain>
    </source>
</reference>
<dbReference type="Proteomes" id="UP000294656">
    <property type="component" value="Unassembled WGS sequence"/>
</dbReference>
<dbReference type="AlphaFoldDB" id="A0A4R6MCK5"/>
<feature type="transmembrane region" description="Helical" evidence="10">
    <location>
        <begin position="197"/>
        <end position="217"/>
    </location>
</feature>
<accession>A0A4R6MCK5</accession>
<keyword evidence="8 10" id="KW-0472">Membrane</keyword>
<dbReference type="InterPro" id="IPR048279">
    <property type="entry name" value="MdtK-like"/>
</dbReference>
<keyword evidence="5 10" id="KW-0812">Transmembrane</keyword>
<feature type="transmembrane region" description="Helical" evidence="10">
    <location>
        <begin position="55"/>
        <end position="76"/>
    </location>
</feature>
<feature type="transmembrane region" description="Helical" evidence="10">
    <location>
        <begin position="316"/>
        <end position="337"/>
    </location>
</feature>
<dbReference type="GO" id="GO:0005886">
    <property type="term" value="C:plasma membrane"/>
    <property type="evidence" value="ECO:0007669"/>
    <property type="project" value="UniProtKB-SubCell"/>
</dbReference>
<dbReference type="InterPro" id="IPR002528">
    <property type="entry name" value="MATE_fam"/>
</dbReference>
<dbReference type="PANTHER" id="PTHR43298:SF2">
    <property type="entry name" value="FMN_FAD EXPORTER YEEO-RELATED"/>
    <property type="match status" value="1"/>
</dbReference>
<comment type="subcellular location">
    <subcellularLocation>
        <location evidence="1">Cell inner membrane</location>
        <topology evidence="1">Multi-pass membrane protein</topology>
    </subcellularLocation>
</comment>
<feature type="transmembrane region" description="Helical" evidence="10">
    <location>
        <begin position="420"/>
        <end position="439"/>
    </location>
</feature>
<evidence type="ECO:0000313" key="12">
    <source>
        <dbReference type="Proteomes" id="UP000294656"/>
    </source>
</evidence>
<evidence type="ECO:0000256" key="1">
    <source>
        <dbReference type="ARBA" id="ARBA00004429"/>
    </source>
</evidence>
<evidence type="ECO:0000313" key="11">
    <source>
        <dbReference type="EMBL" id="TDO97989.1"/>
    </source>
</evidence>
<dbReference type="GO" id="GO:0006811">
    <property type="term" value="P:monoatomic ion transport"/>
    <property type="evidence" value="ECO:0007669"/>
    <property type="project" value="UniProtKB-KW"/>
</dbReference>
<sequence>MLNSISKKYPHLAEVLHLLFPMVLTMTIELSISAVDTIMLGHYDALHLAAVGLAASLWMPLGCFLMGITFGLTPLITRHLHGRQIKMVNIYMSQAVGVSLVFGVIAALLTAFVLPEFAAFLANEPETQRVTKQYLVVIAPAIPMLALMTAYKNLYEAAGRPNLPLIIATLSLLINVSLNYVFIYGHFGFPEMGAKGAAFASAISLYLAVVVFVIYDLKINPSPLFAKLKWHYVKKFRLLLKVGVPAGLAFAFELGLFSSMTWLISAFGDVALGAGQVVMSYSTTLFTPLMAMSAVTAIVVAKAISNEGMAGVMRRVKLILALGIGYFCMCFALTQAFYESIPYIYSNDVDVATMTAGILLISSCYQFPDIVQTIFTGTLRGLRDTRTPMIAFGMSLFGLSIPLGYWLSHYSPWAETLTVRGFYLGLLAGLSLLACLLIWRFRVLYRRLA</sequence>
<dbReference type="GO" id="GO:0042910">
    <property type="term" value="F:xenobiotic transmembrane transporter activity"/>
    <property type="evidence" value="ECO:0007669"/>
    <property type="project" value="InterPro"/>
</dbReference>
<evidence type="ECO:0000256" key="10">
    <source>
        <dbReference type="SAM" id="Phobius"/>
    </source>
</evidence>
<keyword evidence="6 10" id="KW-1133">Transmembrane helix</keyword>
<dbReference type="PANTHER" id="PTHR43298">
    <property type="entry name" value="MULTIDRUG RESISTANCE PROTEIN NORM-RELATED"/>
    <property type="match status" value="1"/>
</dbReference>
<feature type="transmembrane region" description="Helical" evidence="10">
    <location>
        <begin position="134"/>
        <end position="151"/>
    </location>
</feature>
<feature type="transmembrane region" description="Helical" evidence="10">
    <location>
        <begin position="389"/>
        <end position="408"/>
    </location>
</feature>
<dbReference type="InterPro" id="IPR050222">
    <property type="entry name" value="MATE_MdtK"/>
</dbReference>
<dbReference type="PIRSF" id="PIRSF006603">
    <property type="entry name" value="DinF"/>
    <property type="match status" value="1"/>
</dbReference>
<evidence type="ECO:0000256" key="2">
    <source>
        <dbReference type="ARBA" id="ARBA00022448"/>
    </source>
</evidence>
<name>A0A4R6MCK5_9GAMM</name>
<evidence type="ECO:0000256" key="6">
    <source>
        <dbReference type="ARBA" id="ARBA00022989"/>
    </source>
</evidence>
<dbReference type="GO" id="GO:0015297">
    <property type="term" value="F:antiporter activity"/>
    <property type="evidence" value="ECO:0007669"/>
    <property type="project" value="UniProtKB-KW"/>
</dbReference>
<keyword evidence="12" id="KW-1185">Reference proteome</keyword>
<feature type="transmembrane region" description="Helical" evidence="10">
    <location>
        <begin position="285"/>
        <end position="304"/>
    </location>
</feature>
<evidence type="ECO:0000256" key="9">
    <source>
        <dbReference type="ARBA" id="ARBA00031636"/>
    </source>
</evidence>
<evidence type="ECO:0000256" key="3">
    <source>
        <dbReference type="ARBA" id="ARBA00022449"/>
    </source>
</evidence>
<feature type="transmembrane region" description="Helical" evidence="10">
    <location>
        <begin position="238"/>
        <end position="265"/>
    </location>
</feature>
<protein>
    <recommendedName>
        <fullName evidence="9">Multidrug-efflux transporter</fullName>
    </recommendedName>
</protein>
<feature type="transmembrane region" description="Helical" evidence="10">
    <location>
        <begin position="88"/>
        <end position="114"/>
    </location>
</feature>
<feature type="transmembrane region" description="Helical" evidence="10">
    <location>
        <begin position="12"/>
        <end position="35"/>
    </location>
</feature>
<dbReference type="OrthoDB" id="9780160at2"/>